<comment type="caution">
    <text evidence="1">The sequence shown here is derived from an EMBL/GenBank/DDBJ whole genome shotgun (WGS) entry which is preliminary data.</text>
</comment>
<protein>
    <submittedName>
        <fullName evidence="1">Uncharacterized protein</fullName>
    </submittedName>
</protein>
<accession>W6K0U4</accession>
<dbReference type="EMBL" id="CAJA01000449">
    <property type="protein sequence ID" value="CCH75077.1"/>
    <property type="molecule type" value="Genomic_DNA"/>
</dbReference>
<dbReference type="AlphaFoldDB" id="W6K0U4"/>
<gene>
    <name evidence="1" type="ORF">BN11_5020006</name>
</gene>
<name>W6K0U4_9MICO</name>
<dbReference type="Proteomes" id="UP000035763">
    <property type="component" value="Unassembled WGS sequence"/>
</dbReference>
<evidence type="ECO:0000313" key="2">
    <source>
        <dbReference type="Proteomes" id="UP000035763"/>
    </source>
</evidence>
<keyword evidence="2" id="KW-1185">Reference proteome</keyword>
<dbReference type="STRING" id="1193182.BN11_5020006"/>
<evidence type="ECO:0000313" key="1">
    <source>
        <dbReference type="EMBL" id="CCH75077.1"/>
    </source>
</evidence>
<reference evidence="1 2" key="1">
    <citation type="journal article" date="2013" name="ISME J.">
        <title>A metabolic model for members of the genus Tetrasphaera involved in enhanced biological phosphorus removal.</title>
        <authorList>
            <person name="Kristiansen R."/>
            <person name="Nguyen H.T.T."/>
            <person name="Saunders A.M."/>
            <person name="Nielsen J.L."/>
            <person name="Wimmer R."/>
            <person name="Le V.Q."/>
            <person name="McIlroy S.J."/>
            <person name="Petrovski S."/>
            <person name="Seviour R.J."/>
            <person name="Calteau A."/>
            <person name="Nielsen K.L."/>
            <person name="Nielsen P.H."/>
        </authorList>
    </citation>
    <scope>NUCLEOTIDE SEQUENCE [LARGE SCALE GENOMIC DNA]</scope>
    <source>
        <strain evidence="1 2">Ben110</strain>
    </source>
</reference>
<sequence length="80" mass="8617">MGIPLPARVSVGRGVDPGTYQVKTDKASGIVNDPNDWSRQVGDPRYVIDLLARTVTVSLETMRIVDGLPALEIRDDQPGG</sequence>
<proteinExistence type="predicted"/>
<organism evidence="1 2">
    <name type="scientific">Nostocoides australiense Ben110</name>
    <dbReference type="NCBI Taxonomy" id="1193182"/>
    <lineage>
        <taxon>Bacteria</taxon>
        <taxon>Bacillati</taxon>
        <taxon>Actinomycetota</taxon>
        <taxon>Actinomycetes</taxon>
        <taxon>Micrococcales</taxon>
        <taxon>Intrasporangiaceae</taxon>
        <taxon>Nostocoides</taxon>
    </lineage>
</organism>